<dbReference type="Pfam" id="PF05960">
    <property type="entry name" value="DUF885"/>
    <property type="match status" value="1"/>
</dbReference>
<protein>
    <submittedName>
        <fullName evidence="1">Unannotated protein</fullName>
    </submittedName>
</protein>
<gene>
    <name evidence="1" type="ORF">UFOPK2310_01076</name>
</gene>
<dbReference type="PANTHER" id="PTHR33361">
    <property type="entry name" value="GLR0591 PROTEIN"/>
    <property type="match status" value="1"/>
</dbReference>
<dbReference type="InterPro" id="IPR010281">
    <property type="entry name" value="DUF885"/>
</dbReference>
<dbReference type="EMBL" id="CAEZWW010000135">
    <property type="protein sequence ID" value="CAB4678668.1"/>
    <property type="molecule type" value="Genomic_DNA"/>
</dbReference>
<organism evidence="1">
    <name type="scientific">freshwater metagenome</name>
    <dbReference type="NCBI Taxonomy" id="449393"/>
    <lineage>
        <taxon>unclassified sequences</taxon>
        <taxon>metagenomes</taxon>
        <taxon>ecological metagenomes</taxon>
    </lineage>
</organism>
<accession>A0A6J6N0F7</accession>
<name>A0A6J6N0F7_9ZZZZ</name>
<proteinExistence type="predicted"/>
<evidence type="ECO:0000313" key="1">
    <source>
        <dbReference type="EMBL" id="CAB4678668.1"/>
    </source>
</evidence>
<dbReference type="PANTHER" id="PTHR33361:SF15">
    <property type="entry name" value="DUF885 FAMILY LIPOPROTEIN"/>
    <property type="match status" value="1"/>
</dbReference>
<dbReference type="AlphaFoldDB" id="A0A6J6N0F7"/>
<sequence length="547" mass="60974">MSELNDATREFKVIATKAIDDLLSFDPVFATYLGDHRFDDHLPAMTAQAREHQARQIADHLTELDAVDDLELSVSDQIDLEILRSRLTKSQFEVSELRAATWNPMAWNPGTALHLLVSRDFAPKPERARSIKARLAAIPGFLADARVELVEMTQIHTETAITQLAGTARLIETEVADLVDDAALVSTACAAVIEFSEWLTEQLPEARRSPRLGERLYAATLWHGLDDGTSPTMLLEAAEAHLEKVNLALRGYAAQYLGEKATAPDLVHRAFARIAAEAPVTNETVLEIVEQALVRTTEFVRARELISIPELDVRVIEMPEIHRGVAVAYCDAPGPLETAQVATYVAVSPTPNDWTIERIDSFYREYNAVQLHGLTIHEAMPGHVLQLAQSHHFEATTPVRAFARSGVFIEGWAVYSEELLVSHGYAPFDDKTSALALRLQQLKMQARLTINAILDVRVHTAEMTEQEGLDLMMNRGFQEEGEAIGKWRRALLTAGQLPTYFVGYRAVSEIVADLRVLHPDWSDRQIHDLVLAYGAPAPRYLREFLGI</sequence>
<reference evidence="1" key="1">
    <citation type="submission" date="2020-05" db="EMBL/GenBank/DDBJ databases">
        <authorList>
            <person name="Chiriac C."/>
            <person name="Salcher M."/>
            <person name="Ghai R."/>
            <person name="Kavagutti S V."/>
        </authorList>
    </citation>
    <scope>NUCLEOTIDE SEQUENCE</scope>
</reference>